<evidence type="ECO:0000256" key="8">
    <source>
        <dbReference type="SAM" id="SignalP"/>
    </source>
</evidence>
<dbReference type="OrthoDB" id="9974421at2759"/>
<dbReference type="PIRSF" id="PIRSF000862">
    <property type="entry name" value="Steryl_ester_lip"/>
    <property type="match status" value="1"/>
</dbReference>
<dbReference type="Gene3D" id="3.40.50.1820">
    <property type="entry name" value="alpha/beta hydrolase"/>
    <property type="match status" value="1"/>
</dbReference>
<evidence type="ECO:0000256" key="2">
    <source>
        <dbReference type="ARBA" id="ARBA00022729"/>
    </source>
</evidence>
<name>A0A9P0AUA2_BRAAE</name>
<accession>A0A9P0AUA2</accession>
<evidence type="ECO:0000256" key="1">
    <source>
        <dbReference type="ARBA" id="ARBA00010701"/>
    </source>
</evidence>
<keyword evidence="2 8" id="KW-0732">Signal</keyword>
<comment type="similarity">
    <text evidence="1 7">Belongs to the AB hydrolase superfamily. Lipase family.</text>
</comment>
<dbReference type="InterPro" id="IPR025483">
    <property type="entry name" value="Lipase_euk"/>
</dbReference>
<dbReference type="AlphaFoldDB" id="A0A9P0AUA2"/>
<dbReference type="InterPro" id="IPR000073">
    <property type="entry name" value="AB_hydrolase_1"/>
</dbReference>
<keyword evidence="6" id="KW-0325">Glycoprotein</keyword>
<dbReference type="Pfam" id="PF00561">
    <property type="entry name" value="Abhydrolase_1"/>
    <property type="match status" value="1"/>
</dbReference>
<evidence type="ECO:0000256" key="7">
    <source>
        <dbReference type="PIRNR" id="PIRNR000862"/>
    </source>
</evidence>
<feature type="domain" description="AB hydrolase-1" evidence="9">
    <location>
        <begin position="76"/>
        <end position="357"/>
    </location>
</feature>
<keyword evidence="3 7" id="KW-0378">Hydrolase</keyword>
<evidence type="ECO:0000256" key="5">
    <source>
        <dbReference type="ARBA" id="ARBA00023098"/>
    </source>
</evidence>
<dbReference type="GO" id="GO:0016788">
    <property type="term" value="F:hydrolase activity, acting on ester bonds"/>
    <property type="evidence" value="ECO:0007669"/>
    <property type="project" value="InterPro"/>
</dbReference>
<gene>
    <name evidence="10" type="ORF">MELIAE_LOCUS1823</name>
</gene>
<dbReference type="EMBL" id="OV121132">
    <property type="protein sequence ID" value="CAH0547938.1"/>
    <property type="molecule type" value="Genomic_DNA"/>
</dbReference>
<sequence length="368" mass="42390">MQSPKDLVNFIVILVLVKSVFSDTSEPFSKPDMVEYVTSLGYPIESHIVETEDNYILKIFRIPHGKKFKKTSRRTPIILMHGILAGPESFAMLGPDRSLSFRLAEAGYDVWLPNCRGTTHSRKHKTLDPDRNASYWDFSWHEIGKYDLPAVIDKIIEKTGSKQVTYIGHSQGGTIVFVTASERPEYKKKLSKVIVMAPAVYLNHFNNTVLKDLVKDFKTIYSVYLSVNSGERLFYSSYSDLRYFMYAFKDLFPGLLRYVWEMFNGESEVTDFKQVIEFLPTLPAGSSIKQIAHFSQNINSKSFRHFDYGAEKNLKIYNKTVPPEYNVKGMDLPIYIFATKSDIYIPIKVIMQQYEKLKCIKNFGQATF</sequence>
<keyword evidence="11" id="KW-1185">Reference proteome</keyword>
<organism evidence="10 11">
    <name type="scientific">Brassicogethes aeneus</name>
    <name type="common">Rape pollen beetle</name>
    <name type="synonym">Meligethes aeneus</name>
    <dbReference type="NCBI Taxonomy" id="1431903"/>
    <lineage>
        <taxon>Eukaryota</taxon>
        <taxon>Metazoa</taxon>
        <taxon>Ecdysozoa</taxon>
        <taxon>Arthropoda</taxon>
        <taxon>Hexapoda</taxon>
        <taxon>Insecta</taxon>
        <taxon>Pterygota</taxon>
        <taxon>Neoptera</taxon>
        <taxon>Endopterygota</taxon>
        <taxon>Coleoptera</taxon>
        <taxon>Polyphaga</taxon>
        <taxon>Cucujiformia</taxon>
        <taxon>Nitidulidae</taxon>
        <taxon>Meligethinae</taxon>
        <taxon>Brassicogethes</taxon>
    </lineage>
</organism>
<evidence type="ECO:0000256" key="3">
    <source>
        <dbReference type="ARBA" id="ARBA00022801"/>
    </source>
</evidence>
<evidence type="ECO:0000313" key="10">
    <source>
        <dbReference type="EMBL" id="CAH0547938.1"/>
    </source>
</evidence>
<dbReference type="InterPro" id="IPR029058">
    <property type="entry name" value="AB_hydrolase_fold"/>
</dbReference>
<keyword evidence="4 7" id="KW-0442">Lipid degradation</keyword>
<dbReference type="SUPFAM" id="SSF53474">
    <property type="entry name" value="alpha/beta-Hydrolases"/>
    <property type="match status" value="1"/>
</dbReference>
<evidence type="ECO:0000313" key="11">
    <source>
        <dbReference type="Proteomes" id="UP001154078"/>
    </source>
</evidence>
<keyword evidence="5" id="KW-0443">Lipid metabolism</keyword>
<feature type="signal peptide" evidence="8">
    <location>
        <begin position="1"/>
        <end position="22"/>
    </location>
</feature>
<dbReference type="PANTHER" id="PTHR11005">
    <property type="entry name" value="LYSOSOMAL ACID LIPASE-RELATED"/>
    <property type="match status" value="1"/>
</dbReference>
<evidence type="ECO:0000259" key="9">
    <source>
        <dbReference type="Pfam" id="PF00561"/>
    </source>
</evidence>
<protein>
    <recommendedName>
        <fullName evidence="7">Lipase</fullName>
    </recommendedName>
</protein>
<dbReference type="Proteomes" id="UP001154078">
    <property type="component" value="Chromosome 1"/>
</dbReference>
<reference evidence="10" key="1">
    <citation type="submission" date="2021-12" db="EMBL/GenBank/DDBJ databases">
        <authorList>
            <person name="King R."/>
        </authorList>
    </citation>
    <scope>NUCLEOTIDE SEQUENCE</scope>
</reference>
<evidence type="ECO:0000256" key="4">
    <source>
        <dbReference type="ARBA" id="ARBA00022963"/>
    </source>
</evidence>
<evidence type="ECO:0000256" key="6">
    <source>
        <dbReference type="ARBA" id="ARBA00023180"/>
    </source>
</evidence>
<dbReference type="FunFam" id="3.40.50.1820:FF:000057">
    <property type="entry name" value="Lipase"/>
    <property type="match status" value="1"/>
</dbReference>
<dbReference type="GO" id="GO:0016042">
    <property type="term" value="P:lipid catabolic process"/>
    <property type="evidence" value="ECO:0007669"/>
    <property type="project" value="UniProtKB-KW"/>
</dbReference>
<proteinExistence type="inferred from homology"/>
<feature type="chain" id="PRO_5040158585" description="Lipase" evidence="8">
    <location>
        <begin position="23"/>
        <end position="368"/>
    </location>
</feature>